<gene>
    <name evidence="3" type="ORF">HY912_14640</name>
</gene>
<dbReference type="InterPro" id="IPR018445">
    <property type="entry name" value="Put_Phosphate_transp_reg"/>
</dbReference>
<evidence type="ECO:0000313" key="3">
    <source>
        <dbReference type="EMBL" id="MBI5250725.1"/>
    </source>
</evidence>
<dbReference type="InterPro" id="IPR052912">
    <property type="entry name" value="UPF0111_domain"/>
</dbReference>
<name>A0A9D6Z4A5_9BACT</name>
<comment type="similarity">
    <text evidence="1">Belongs to the UPF0111 family.</text>
</comment>
<keyword evidence="2" id="KW-0175">Coiled coil</keyword>
<dbReference type="InterPro" id="IPR038078">
    <property type="entry name" value="PhoU-like_sf"/>
</dbReference>
<reference evidence="3" key="1">
    <citation type="submission" date="2020-07" db="EMBL/GenBank/DDBJ databases">
        <title>Huge and variable diversity of episymbiotic CPR bacteria and DPANN archaea in groundwater ecosystems.</title>
        <authorList>
            <person name="He C.Y."/>
            <person name="Keren R."/>
            <person name="Whittaker M."/>
            <person name="Farag I.F."/>
            <person name="Doudna J."/>
            <person name="Cate J.H.D."/>
            <person name="Banfield J.F."/>
        </authorList>
    </citation>
    <scope>NUCLEOTIDE SEQUENCE</scope>
    <source>
        <strain evidence="3">NC_groundwater_1664_Pr3_B-0.1um_52_9</strain>
    </source>
</reference>
<evidence type="ECO:0000313" key="4">
    <source>
        <dbReference type="Proteomes" id="UP000807825"/>
    </source>
</evidence>
<dbReference type="PANTHER" id="PTHR37298:SF1">
    <property type="entry name" value="UPF0111 PROTEIN YKAA"/>
    <property type="match status" value="1"/>
</dbReference>
<feature type="coiled-coil region" evidence="2">
    <location>
        <begin position="20"/>
        <end position="66"/>
    </location>
</feature>
<dbReference type="Proteomes" id="UP000807825">
    <property type="component" value="Unassembled WGS sequence"/>
</dbReference>
<dbReference type="Pfam" id="PF01865">
    <property type="entry name" value="PhoU_div"/>
    <property type="match status" value="1"/>
</dbReference>
<proteinExistence type="inferred from homology"/>
<organism evidence="3 4">
    <name type="scientific">Desulfomonile tiedjei</name>
    <dbReference type="NCBI Taxonomy" id="2358"/>
    <lineage>
        <taxon>Bacteria</taxon>
        <taxon>Pseudomonadati</taxon>
        <taxon>Thermodesulfobacteriota</taxon>
        <taxon>Desulfomonilia</taxon>
        <taxon>Desulfomonilales</taxon>
        <taxon>Desulfomonilaceae</taxon>
        <taxon>Desulfomonile</taxon>
    </lineage>
</organism>
<dbReference type="EMBL" id="JACRDE010000383">
    <property type="protein sequence ID" value="MBI5250725.1"/>
    <property type="molecule type" value="Genomic_DNA"/>
</dbReference>
<dbReference type="AlphaFoldDB" id="A0A9D6Z4A5"/>
<dbReference type="PANTHER" id="PTHR37298">
    <property type="entry name" value="UPF0111 PROTEIN YKAA"/>
    <property type="match status" value="1"/>
</dbReference>
<accession>A0A9D6Z4A5</accession>
<comment type="caution">
    <text evidence="3">The sequence shown here is derived from an EMBL/GenBank/DDBJ whole genome shotgun (WGS) entry which is preliminary data.</text>
</comment>
<evidence type="ECO:0000256" key="1">
    <source>
        <dbReference type="ARBA" id="ARBA00008591"/>
    </source>
</evidence>
<evidence type="ECO:0000256" key="2">
    <source>
        <dbReference type="SAM" id="Coils"/>
    </source>
</evidence>
<dbReference type="Gene3D" id="1.20.58.220">
    <property type="entry name" value="Phosphate transport system protein phou homolog 2, domain 2"/>
    <property type="match status" value="1"/>
</dbReference>
<protein>
    <submittedName>
        <fullName evidence="3">DUF47 family protein</fullName>
    </submittedName>
</protein>
<dbReference type="SUPFAM" id="SSF109755">
    <property type="entry name" value="PhoU-like"/>
    <property type="match status" value="1"/>
</dbReference>
<sequence>MSFWNIFGRKREVDFYDLLLAQAEKTLEGCRALVAFLEDQGDREELARLEQQADDVRRILIDELNQTFLTPMDREDIFALSRAVDDVIDHANNTVKEMDVFEIKSNEFLCQMAELLEKGAEQLVMAIKHLKKNPNVAVEYAVRAKRVENKMNDTFLAALKQLFSGHDVRLMFAYREIYRHFNRSADRVDEAANIISDIVVKMI</sequence>